<dbReference type="EMBL" id="LKCN02000008">
    <property type="protein sequence ID" value="RCI11939.1"/>
    <property type="molecule type" value="Genomic_DNA"/>
</dbReference>
<dbReference type="InterPro" id="IPR004018">
    <property type="entry name" value="RPEL_repeat"/>
</dbReference>
<sequence length="154" mass="17270">GKTLLCPYQLLQENHASPPHIALRPIPEAASPSPSMPESPKQQPPPVDETPISPVRPDHARRNSLENHLMHRPNRSELVDKNILPASSAAPGLQAHQRELERNMLENKLNDKISHRPDPGELIKEGVLREDPRTAEQKYEEAIEEEYAKREGGA</sequence>
<dbReference type="PANTHER" id="PTHR22793">
    <property type="entry name" value="MYOCARDIN-RELATED TRANSCRIPTION FACTOR-RELATED"/>
    <property type="match status" value="1"/>
</dbReference>
<dbReference type="GO" id="GO:0003713">
    <property type="term" value="F:transcription coactivator activity"/>
    <property type="evidence" value="ECO:0007669"/>
    <property type="project" value="TreeGrafter"/>
</dbReference>
<dbReference type="Pfam" id="PF02755">
    <property type="entry name" value="RPEL"/>
    <property type="match status" value="2"/>
</dbReference>
<evidence type="ECO:0000256" key="1">
    <source>
        <dbReference type="ARBA" id="ARBA00004123"/>
    </source>
</evidence>
<dbReference type="SMART" id="SM00707">
    <property type="entry name" value="RPEL"/>
    <property type="match status" value="2"/>
</dbReference>
<accession>A0A367LBY4</accession>
<dbReference type="PANTHER" id="PTHR22793:SF12">
    <property type="entry name" value="MYOCARDIN-RELATED TRANSCRIPTION FACTOR, ISOFORM H"/>
    <property type="match status" value="1"/>
</dbReference>
<evidence type="ECO:0000256" key="2">
    <source>
        <dbReference type="ARBA" id="ARBA00022737"/>
    </source>
</evidence>
<reference evidence="6 7" key="1">
    <citation type="journal article" date="2015" name="BMC Genomics">
        <title>Insights from the genome of Ophiocordyceps polyrhachis-furcata to pathogenicity and host specificity in insect fungi.</title>
        <authorList>
            <person name="Wichadakul D."/>
            <person name="Kobmoo N."/>
            <person name="Ingsriswang S."/>
            <person name="Tangphatsornruang S."/>
            <person name="Chantasingh D."/>
            <person name="Luangsa-ard J.J."/>
            <person name="Eurwilaichitr L."/>
        </authorList>
    </citation>
    <scope>NUCLEOTIDE SEQUENCE [LARGE SCALE GENOMIC DNA]</scope>
    <source>
        <strain evidence="6 7">BCC 54312</strain>
    </source>
</reference>
<evidence type="ECO:0008006" key="8">
    <source>
        <dbReference type="Google" id="ProtNLM"/>
    </source>
</evidence>
<dbReference type="GO" id="GO:0045944">
    <property type="term" value="P:positive regulation of transcription by RNA polymerase II"/>
    <property type="evidence" value="ECO:0007669"/>
    <property type="project" value="TreeGrafter"/>
</dbReference>
<keyword evidence="2" id="KW-0677">Repeat</keyword>
<evidence type="ECO:0000313" key="7">
    <source>
        <dbReference type="Proteomes" id="UP000253664"/>
    </source>
</evidence>
<feature type="region of interest" description="Disordered" evidence="5">
    <location>
        <begin position="108"/>
        <end position="135"/>
    </location>
</feature>
<dbReference type="Proteomes" id="UP000253664">
    <property type="component" value="Unassembled WGS sequence"/>
</dbReference>
<dbReference type="OrthoDB" id="197676at2759"/>
<feature type="repeat" description="RPEL" evidence="4">
    <location>
        <begin position="107"/>
        <end position="132"/>
    </location>
</feature>
<evidence type="ECO:0000256" key="4">
    <source>
        <dbReference type="PROSITE-ProRule" id="PRU00401"/>
    </source>
</evidence>
<gene>
    <name evidence="6" type="ORF">L249_4606</name>
</gene>
<evidence type="ECO:0000256" key="5">
    <source>
        <dbReference type="SAM" id="MobiDB-lite"/>
    </source>
</evidence>
<evidence type="ECO:0000313" key="6">
    <source>
        <dbReference type="EMBL" id="RCI11939.1"/>
    </source>
</evidence>
<protein>
    <recommendedName>
        <fullName evidence="8">RPEL repeat protein</fullName>
    </recommendedName>
</protein>
<feature type="region of interest" description="Disordered" evidence="5">
    <location>
        <begin position="14"/>
        <end position="77"/>
    </location>
</feature>
<comment type="caution">
    <text evidence="6">The sequence shown here is derived from an EMBL/GenBank/DDBJ whole genome shotgun (WGS) entry which is preliminary data.</text>
</comment>
<feature type="compositionally biased region" description="Basic and acidic residues" evidence="5">
    <location>
        <begin position="56"/>
        <end position="77"/>
    </location>
</feature>
<name>A0A367LBY4_9HYPO</name>
<feature type="compositionally biased region" description="Pro residues" evidence="5">
    <location>
        <begin position="34"/>
        <end position="48"/>
    </location>
</feature>
<feature type="repeat" description="RPEL" evidence="4">
    <location>
        <begin position="63"/>
        <end position="88"/>
    </location>
</feature>
<keyword evidence="7" id="KW-1185">Reference proteome</keyword>
<evidence type="ECO:0000256" key="3">
    <source>
        <dbReference type="ARBA" id="ARBA00023242"/>
    </source>
</evidence>
<dbReference type="PROSITE" id="PS51073">
    <property type="entry name" value="RPEL"/>
    <property type="match status" value="2"/>
</dbReference>
<dbReference type="InterPro" id="IPR043451">
    <property type="entry name" value="Myocardin-like"/>
</dbReference>
<dbReference type="Gene3D" id="6.10.150.10">
    <property type="match status" value="1"/>
</dbReference>
<proteinExistence type="predicted"/>
<comment type="subcellular location">
    <subcellularLocation>
        <location evidence="1">Nucleus</location>
    </subcellularLocation>
</comment>
<dbReference type="GO" id="GO:0005634">
    <property type="term" value="C:nucleus"/>
    <property type="evidence" value="ECO:0007669"/>
    <property type="project" value="UniProtKB-SubCell"/>
</dbReference>
<keyword evidence="3" id="KW-0539">Nucleus</keyword>
<organism evidence="6 7">
    <name type="scientific">Ophiocordyceps polyrhachis-furcata BCC 54312</name>
    <dbReference type="NCBI Taxonomy" id="1330021"/>
    <lineage>
        <taxon>Eukaryota</taxon>
        <taxon>Fungi</taxon>
        <taxon>Dikarya</taxon>
        <taxon>Ascomycota</taxon>
        <taxon>Pezizomycotina</taxon>
        <taxon>Sordariomycetes</taxon>
        <taxon>Hypocreomycetidae</taxon>
        <taxon>Hypocreales</taxon>
        <taxon>Ophiocordycipitaceae</taxon>
        <taxon>Ophiocordyceps</taxon>
    </lineage>
</organism>
<dbReference type="STRING" id="1330021.A0A367LBY4"/>
<dbReference type="AlphaFoldDB" id="A0A367LBY4"/>
<feature type="non-terminal residue" evidence="6">
    <location>
        <position position="1"/>
    </location>
</feature>